<feature type="transmembrane region" description="Helical" evidence="2">
    <location>
        <begin position="49"/>
        <end position="72"/>
    </location>
</feature>
<keyword evidence="2" id="KW-0472">Membrane</keyword>
<dbReference type="EMBL" id="QAOG01000007">
    <property type="protein sequence ID" value="PTQ58771.1"/>
    <property type="molecule type" value="Genomic_DNA"/>
</dbReference>
<evidence type="ECO:0000256" key="1">
    <source>
        <dbReference type="SAM" id="MobiDB-lite"/>
    </source>
</evidence>
<comment type="caution">
    <text evidence="3">The sequence shown here is derived from an EMBL/GenBank/DDBJ whole genome shotgun (WGS) entry which is preliminary data.</text>
</comment>
<reference evidence="3 4" key="1">
    <citation type="submission" date="2018-04" db="EMBL/GenBank/DDBJ databases">
        <title>Genomic Encyclopedia of Type Strains, Phase III (KMG-III): the genomes of soil and plant-associated and newly described type strains.</title>
        <authorList>
            <person name="Whitman W."/>
        </authorList>
    </citation>
    <scope>NUCLEOTIDE SEQUENCE [LARGE SCALE GENOMIC DNA]</scope>
    <source>
        <strain evidence="3 4">MA101b</strain>
    </source>
</reference>
<evidence type="ECO:0000313" key="4">
    <source>
        <dbReference type="Proteomes" id="UP000244189"/>
    </source>
</evidence>
<accession>A0A2T5GHG7</accession>
<keyword evidence="2" id="KW-0812">Transmembrane</keyword>
<dbReference type="AlphaFoldDB" id="A0A2T5GHG7"/>
<dbReference type="RefSeq" id="WP_146168899.1">
    <property type="nucleotide sequence ID" value="NZ_QAOG01000007.1"/>
</dbReference>
<name>A0A2T5GHG7_9SPHN</name>
<proteinExistence type="predicted"/>
<evidence type="ECO:0000256" key="2">
    <source>
        <dbReference type="SAM" id="Phobius"/>
    </source>
</evidence>
<organism evidence="3 4">
    <name type="scientific">Sphingomonas aurantiaca</name>
    <dbReference type="NCBI Taxonomy" id="185949"/>
    <lineage>
        <taxon>Bacteria</taxon>
        <taxon>Pseudomonadati</taxon>
        <taxon>Pseudomonadota</taxon>
        <taxon>Alphaproteobacteria</taxon>
        <taxon>Sphingomonadales</taxon>
        <taxon>Sphingomonadaceae</taxon>
        <taxon>Sphingomonas</taxon>
    </lineage>
</organism>
<keyword evidence="2" id="KW-1133">Transmembrane helix</keyword>
<evidence type="ECO:0000313" key="3">
    <source>
        <dbReference type="EMBL" id="PTQ58771.1"/>
    </source>
</evidence>
<keyword evidence="4" id="KW-1185">Reference proteome</keyword>
<sequence length="103" mass="10796">MPTMSHGKMIVSICSGTMTEPMVLEVPGLAQQPDDASHDAPAKHDKPCAYAGLTMAALAAVPLDLLIVALAFMMGSGLRPGPAPVETSRYGLRPWARGPPFPL</sequence>
<dbReference type="Proteomes" id="UP000244189">
    <property type="component" value="Unassembled WGS sequence"/>
</dbReference>
<feature type="region of interest" description="Disordered" evidence="1">
    <location>
        <begin position="77"/>
        <end position="103"/>
    </location>
</feature>
<gene>
    <name evidence="3" type="ORF">C8J26_3642</name>
</gene>
<protein>
    <submittedName>
        <fullName evidence="3">Uncharacterized protein</fullName>
    </submittedName>
</protein>